<proteinExistence type="predicted"/>
<evidence type="ECO:0000313" key="2">
    <source>
        <dbReference type="EMBL" id="KAH1182052.1"/>
    </source>
</evidence>
<evidence type="ECO:0000313" key="3">
    <source>
        <dbReference type="Proteomes" id="UP000827986"/>
    </source>
</evidence>
<keyword evidence="3" id="KW-1185">Reference proteome</keyword>
<accession>A0A9D4AZ86</accession>
<feature type="domain" description="MROH2B-like HEAT-repeats" evidence="1">
    <location>
        <begin position="1"/>
        <end position="44"/>
    </location>
</feature>
<feature type="non-terminal residue" evidence="2">
    <location>
        <position position="51"/>
    </location>
</feature>
<dbReference type="EMBL" id="JAHDVG010000467">
    <property type="protein sequence ID" value="KAH1182052.1"/>
    <property type="molecule type" value="Genomic_DNA"/>
</dbReference>
<evidence type="ECO:0000259" key="1">
    <source>
        <dbReference type="Pfam" id="PF23210"/>
    </source>
</evidence>
<protein>
    <recommendedName>
        <fullName evidence="1">MROH2B-like HEAT-repeats domain-containing protein</fullName>
    </recommendedName>
</protein>
<gene>
    <name evidence="2" type="ORF">KIL84_009806</name>
</gene>
<sequence>MTQVLWPRLLEYVVPVQYTGTLKPLCRCLRELAEKKQQEGEEAACLDYGGP</sequence>
<comment type="caution">
    <text evidence="2">The sequence shown here is derived from an EMBL/GenBank/DDBJ whole genome shotgun (WGS) entry which is preliminary data.</text>
</comment>
<dbReference type="Proteomes" id="UP000827986">
    <property type="component" value="Unassembled WGS sequence"/>
</dbReference>
<dbReference type="AlphaFoldDB" id="A0A9D4AZ86"/>
<dbReference type="InterPro" id="IPR055408">
    <property type="entry name" value="HEAT_MROH2B-like"/>
</dbReference>
<name>A0A9D4AZ86_9SAUR</name>
<reference evidence="2" key="1">
    <citation type="submission" date="2021-09" db="EMBL/GenBank/DDBJ databases">
        <title>The genome of Mauremys mutica provides insights into the evolution of semi-aquatic lifestyle.</title>
        <authorList>
            <person name="Gong S."/>
            <person name="Gao Y."/>
        </authorList>
    </citation>
    <scope>NUCLEOTIDE SEQUENCE</scope>
    <source>
        <strain evidence="2">MM-2020</strain>
        <tissue evidence="2">Muscle</tissue>
    </source>
</reference>
<dbReference type="Pfam" id="PF23210">
    <property type="entry name" value="HEAT_Maestro_2"/>
    <property type="match status" value="1"/>
</dbReference>
<organism evidence="2 3">
    <name type="scientific">Mauremys mutica</name>
    <name type="common">yellowpond turtle</name>
    <dbReference type="NCBI Taxonomy" id="74926"/>
    <lineage>
        <taxon>Eukaryota</taxon>
        <taxon>Metazoa</taxon>
        <taxon>Chordata</taxon>
        <taxon>Craniata</taxon>
        <taxon>Vertebrata</taxon>
        <taxon>Euteleostomi</taxon>
        <taxon>Archelosauria</taxon>
        <taxon>Testudinata</taxon>
        <taxon>Testudines</taxon>
        <taxon>Cryptodira</taxon>
        <taxon>Durocryptodira</taxon>
        <taxon>Testudinoidea</taxon>
        <taxon>Geoemydidae</taxon>
        <taxon>Geoemydinae</taxon>
        <taxon>Mauremys</taxon>
    </lineage>
</organism>